<dbReference type="InterPro" id="IPR036162">
    <property type="entry name" value="Resolvase-like_N_sf"/>
</dbReference>
<dbReference type="PANTHER" id="PTHR30461">
    <property type="entry name" value="DNA-INVERTASE FROM LAMBDOID PROPHAGE"/>
    <property type="match status" value="1"/>
</dbReference>
<dbReference type="CDD" id="cd03768">
    <property type="entry name" value="SR_ResInv"/>
    <property type="match status" value="1"/>
</dbReference>
<evidence type="ECO:0000313" key="8">
    <source>
        <dbReference type="Proteomes" id="UP000519897"/>
    </source>
</evidence>
<protein>
    <submittedName>
        <fullName evidence="7">DNA invertase Pin-like site-specific DNA recombinase</fullName>
    </submittedName>
</protein>
<dbReference type="InterPro" id="IPR006119">
    <property type="entry name" value="Resolv_N"/>
</dbReference>
<evidence type="ECO:0000313" key="7">
    <source>
        <dbReference type="EMBL" id="MBB4145873.1"/>
    </source>
</evidence>
<keyword evidence="2" id="KW-0229">DNA integration</keyword>
<feature type="domain" description="Resolvase/invertase-type recombinase catalytic" evidence="6">
    <location>
        <begin position="15"/>
        <end position="148"/>
    </location>
</feature>
<sequence>MAKRYAANPPLAPKRLIGYACVSTDDQVHDAQMDELRAASCERIFQEHGFGASRARPVLTRLLGDLAAGDVLVVVRLVRLARSVSHLLQVIEDLEERGVHFRSIRDPIDTSTPQGMFSLQVLGAVAQLERALIAERSKAGIKAAKARGKLPGNLGLRERRPEAIKALSKAREKLYLD</sequence>
<evidence type="ECO:0000259" key="6">
    <source>
        <dbReference type="PROSITE" id="PS51736"/>
    </source>
</evidence>
<dbReference type="PROSITE" id="PS51736">
    <property type="entry name" value="RECOMBINASES_3"/>
    <property type="match status" value="1"/>
</dbReference>
<evidence type="ECO:0000256" key="2">
    <source>
        <dbReference type="ARBA" id="ARBA00022908"/>
    </source>
</evidence>
<dbReference type="EMBL" id="JACIEC010000013">
    <property type="protein sequence ID" value="MBB4145873.1"/>
    <property type="molecule type" value="Genomic_DNA"/>
</dbReference>
<keyword evidence="5" id="KW-0233">DNA recombination</keyword>
<dbReference type="Gene3D" id="3.40.50.1390">
    <property type="entry name" value="Resolvase, N-terminal catalytic domain"/>
    <property type="match status" value="1"/>
</dbReference>
<dbReference type="Pfam" id="PF00239">
    <property type="entry name" value="Resolvase"/>
    <property type="match status" value="1"/>
</dbReference>
<dbReference type="GO" id="GO:0003677">
    <property type="term" value="F:DNA binding"/>
    <property type="evidence" value="ECO:0007669"/>
    <property type="project" value="UniProtKB-KW"/>
</dbReference>
<name>A0A7W6PST2_9HYPH</name>
<evidence type="ECO:0000256" key="1">
    <source>
        <dbReference type="ARBA" id="ARBA00009913"/>
    </source>
</evidence>
<proteinExistence type="inferred from homology"/>
<dbReference type="InterPro" id="IPR050639">
    <property type="entry name" value="SSR_resolvase"/>
</dbReference>
<dbReference type="Proteomes" id="UP000519897">
    <property type="component" value="Unassembled WGS sequence"/>
</dbReference>
<keyword evidence="3" id="KW-0230">DNA invertase</keyword>
<dbReference type="AlphaFoldDB" id="A0A7W6PST2"/>
<evidence type="ECO:0000256" key="5">
    <source>
        <dbReference type="ARBA" id="ARBA00023172"/>
    </source>
</evidence>
<dbReference type="SUPFAM" id="SSF53041">
    <property type="entry name" value="Resolvase-like"/>
    <property type="match status" value="1"/>
</dbReference>
<dbReference type="GO" id="GO:0015074">
    <property type="term" value="P:DNA integration"/>
    <property type="evidence" value="ECO:0007669"/>
    <property type="project" value="UniProtKB-KW"/>
</dbReference>
<dbReference type="GO" id="GO:0000150">
    <property type="term" value="F:DNA strand exchange activity"/>
    <property type="evidence" value="ECO:0007669"/>
    <property type="project" value="UniProtKB-KW"/>
</dbReference>
<evidence type="ECO:0000256" key="3">
    <source>
        <dbReference type="ARBA" id="ARBA00023100"/>
    </source>
</evidence>
<comment type="similarity">
    <text evidence="1">Belongs to the site-specific recombinase resolvase family.</text>
</comment>
<gene>
    <name evidence="7" type="ORF">GGQ72_004439</name>
</gene>
<dbReference type="FunFam" id="3.40.50.1390:FF:000001">
    <property type="entry name" value="DNA recombinase"/>
    <property type="match status" value="1"/>
</dbReference>
<keyword evidence="8" id="KW-1185">Reference proteome</keyword>
<accession>A0A7W6PST2</accession>
<keyword evidence="4" id="KW-0238">DNA-binding</keyword>
<evidence type="ECO:0000256" key="4">
    <source>
        <dbReference type="ARBA" id="ARBA00023125"/>
    </source>
</evidence>
<comment type="caution">
    <text evidence="7">The sequence shown here is derived from an EMBL/GenBank/DDBJ whole genome shotgun (WGS) entry which is preliminary data.</text>
</comment>
<dbReference type="PANTHER" id="PTHR30461:SF2">
    <property type="entry name" value="SERINE RECOMBINASE PINE-RELATED"/>
    <property type="match status" value="1"/>
</dbReference>
<reference evidence="7 8" key="1">
    <citation type="submission" date="2020-08" db="EMBL/GenBank/DDBJ databases">
        <title>Genomic Encyclopedia of Type Strains, Phase IV (KMG-IV): sequencing the most valuable type-strain genomes for metagenomic binning, comparative biology and taxonomic classification.</title>
        <authorList>
            <person name="Goeker M."/>
        </authorList>
    </citation>
    <scope>NUCLEOTIDE SEQUENCE [LARGE SCALE GENOMIC DNA]</scope>
    <source>
        <strain evidence="7 8">DSM 29514</strain>
    </source>
</reference>
<dbReference type="SMART" id="SM00857">
    <property type="entry name" value="Resolvase"/>
    <property type="match status" value="1"/>
</dbReference>
<organism evidence="7 8">
    <name type="scientific">Rhizobium rhizoryzae</name>
    <dbReference type="NCBI Taxonomy" id="451876"/>
    <lineage>
        <taxon>Bacteria</taxon>
        <taxon>Pseudomonadati</taxon>
        <taxon>Pseudomonadota</taxon>
        <taxon>Alphaproteobacteria</taxon>
        <taxon>Hyphomicrobiales</taxon>
        <taxon>Rhizobiaceae</taxon>
        <taxon>Rhizobium/Agrobacterium group</taxon>
        <taxon>Rhizobium</taxon>
    </lineage>
</organism>